<feature type="transmembrane region" description="Helical" evidence="14">
    <location>
        <begin position="453"/>
        <end position="479"/>
    </location>
</feature>
<dbReference type="SFLD" id="SFLDF00027">
    <property type="entry name" value="p-type_atpase"/>
    <property type="match status" value="1"/>
</dbReference>
<dbReference type="GO" id="GO:0140581">
    <property type="term" value="F:P-type monovalent copper transporter activity"/>
    <property type="evidence" value="ECO:0007669"/>
    <property type="project" value="UniProtKB-EC"/>
</dbReference>
<evidence type="ECO:0000313" key="16">
    <source>
        <dbReference type="EMBL" id="SHK84346.1"/>
    </source>
</evidence>
<dbReference type="FunFam" id="2.70.150.10:FF:000020">
    <property type="entry name" value="Copper-exporting P-type ATPase A"/>
    <property type="match status" value="1"/>
</dbReference>
<dbReference type="InterPro" id="IPR006121">
    <property type="entry name" value="HMA_dom"/>
</dbReference>
<proteinExistence type="inferred from homology"/>
<dbReference type="NCBIfam" id="TIGR01511">
    <property type="entry name" value="ATPase-IB1_Cu"/>
    <property type="match status" value="1"/>
</dbReference>
<organism evidence="16 17">
    <name type="scientific">Rhodothermus profundi</name>
    <dbReference type="NCBI Taxonomy" id="633813"/>
    <lineage>
        <taxon>Bacteria</taxon>
        <taxon>Pseudomonadati</taxon>
        <taxon>Rhodothermota</taxon>
        <taxon>Rhodothermia</taxon>
        <taxon>Rhodothermales</taxon>
        <taxon>Rhodothermaceae</taxon>
        <taxon>Rhodothermus</taxon>
    </lineage>
</organism>
<dbReference type="InterPro" id="IPR027256">
    <property type="entry name" value="P-typ_ATPase_IB"/>
</dbReference>
<keyword evidence="6 14" id="KW-0812">Transmembrane</keyword>
<keyword evidence="7 14" id="KW-0479">Metal-binding</keyword>
<dbReference type="InterPro" id="IPR036163">
    <property type="entry name" value="HMA_dom_sf"/>
</dbReference>
<comment type="subcellular location">
    <subcellularLocation>
        <location evidence="1">Cell membrane</location>
        <topology evidence="1">Multi-pass membrane protein</topology>
    </subcellularLocation>
</comment>
<keyword evidence="4" id="KW-0813">Transport</keyword>
<dbReference type="InterPro" id="IPR059000">
    <property type="entry name" value="ATPase_P-type_domA"/>
</dbReference>
<dbReference type="PRINTS" id="PR00119">
    <property type="entry name" value="CATATPASE"/>
</dbReference>
<evidence type="ECO:0000313" key="17">
    <source>
        <dbReference type="Proteomes" id="UP000185812"/>
    </source>
</evidence>
<gene>
    <name evidence="16" type="ORF">SAMN04488087_2095</name>
</gene>
<evidence type="ECO:0000256" key="9">
    <source>
        <dbReference type="ARBA" id="ARBA00022840"/>
    </source>
</evidence>
<evidence type="ECO:0000256" key="10">
    <source>
        <dbReference type="ARBA" id="ARBA00022967"/>
    </source>
</evidence>
<feature type="transmembrane region" description="Helical" evidence="14">
    <location>
        <begin position="269"/>
        <end position="287"/>
    </location>
</feature>
<evidence type="ECO:0000256" key="5">
    <source>
        <dbReference type="ARBA" id="ARBA00022475"/>
    </source>
</evidence>
<dbReference type="GO" id="GO:0005886">
    <property type="term" value="C:plasma membrane"/>
    <property type="evidence" value="ECO:0007669"/>
    <property type="project" value="UniProtKB-SubCell"/>
</dbReference>
<accession>A0A1M6VSU1</accession>
<dbReference type="SFLD" id="SFLDS00003">
    <property type="entry name" value="Haloacid_Dehalogenase"/>
    <property type="match status" value="1"/>
</dbReference>
<dbReference type="InterPro" id="IPR023214">
    <property type="entry name" value="HAD_sf"/>
</dbReference>
<keyword evidence="12" id="KW-0406">Ion transport</keyword>
<feature type="transmembrane region" description="Helical" evidence="14">
    <location>
        <begin position="421"/>
        <end position="441"/>
    </location>
</feature>
<dbReference type="Gene3D" id="3.40.50.1000">
    <property type="entry name" value="HAD superfamily/HAD-like"/>
    <property type="match status" value="1"/>
</dbReference>
<protein>
    <recommendedName>
        <fullName evidence="3">P-type Cu(+) transporter</fullName>
        <ecNumber evidence="3">7.2.2.8</ecNumber>
    </recommendedName>
</protein>
<dbReference type="EMBL" id="FRAU01000007">
    <property type="protein sequence ID" value="SHK84346.1"/>
    <property type="molecule type" value="Genomic_DNA"/>
</dbReference>
<dbReference type="CDD" id="cd00371">
    <property type="entry name" value="HMA"/>
    <property type="match status" value="1"/>
</dbReference>
<dbReference type="InterPro" id="IPR008250">
    <property type="entry name" value="ATPase_P-typ_transduc_dom_A_sf"/>
</dbReference>
<keyword evidence="11 14" id="KW-1133">Transmembrane helix</keyword>
<dbReference type="SUPFAM" id="SSF81653">
    <property type="entry name" value="Calcium ATPase, transduction domain A"/>
    <property type="match status" value="1"/>
</dbReference>
<dbReference type="SFLD" id="SFLDG00002">
    <property type="entry name" value="C1.7:_P-type_atpase_like"/>
    <property type="match status" value="1"/>
</dbReference>
<dbReference type="InterPro" id="IPR017969">
    <property type="entry name" value="Heavy-metal-associated_CS"/>
</dbReference>
<dbReference type="AlphaFoldDB" id="A0A1M6VSU1"/>
<dbReference type="NCBIfam" id="TIGR01494">
    <property type="entry name" value="ATPase_P-type"/>
    <property type="match status" value="1"/>
</dbReference>
<evidence type="ECO:0000256" key="12">
    <source>
        <dbReference type="ARBA" id="ARBA00023065"/>
    </source>
</evidence>
<dbReference type="GO" id="GO:0043682">
    <property type="term" value="F:P-type divalent copper transporter activity"/>
    <property type="evidence" value="ECO:0007669"/>
    <property type="project" value="TreeGrafter"/>
</dbReference>
<dbReference type="Gene3D" id="2.70.150.10">
    <property type="entry name" value="Calcium-transporting ATPase, cytoplasmic transduction domain A"/>
    <property type="match status" value="1"/>
</dbReference>
<feature type="transmembrane region" description="Helical" evidence="14">
    <location>
        <begin position="763"/>
        <end position="782"/>
    </location>
</feature>
<dbReference type="InterPro" id="IPR036412">
    <property type="entry name" value="HAD-like_sf"/>
</dbReference>
<dbReference type="PROSITE" id="PS50846">
    <property type="entry name" value="HMA_2"/>
    <property type="match status" value="1"/>
</dbReference>
<dbReference type="GO" id="GO:0005524">
    <property type="term" value="F:ATP binding"/>
    <property type="evidence" value="ECO:0007669"/>
    <property type="project" value="UniProtKB-UniRule"/>
</dbReference>
<evidence type="ECO:0000256" key="7">
    <source>
        <dbReference type="ARBA" id="ARBA00022723"/>
    </source>
</evidence>
<feature type="transmembrane region" description="Helical" evidence="14">
    <location>
        <begin position="175"/>
        <end position="192"/>
    </location>
</feature>
<dbReference type="PRINTS" id="PR00120">
    <property type="entry name" value="HATPASE"/>
</dbReference>
<evidence type="ECO:0000256" key="1">
    <source>
        <dbReference type="ARBA" id="ARBA00004651"/>
    </source>
</evidence>
<evidence type="ECO:0000256" key="3">
    <source>
        <dbReference type="ARBA" id="ARBA00012517"/>
    </source>
</evidence>
<keyword evidence="17" id="KW-1185">Reference proteome</keyword>
<dbReference type="SUPFAM" id="SSF55008">
    <property type="entry name" value="HMA, heavy metal-associated domain"/>
    <property type="match status" value="1"/>
</dbReference>
<dbReference type="GO" id="GO:0060003">
    <property type="term" value="P:copper ion export"/>
    <property type="evidence" value="ECO:0007669"/>
    <property type="project" value="UniProtKB-ARBA"/>
</dbReference>
<dbReference type="InterPro" id="IPR023299">
    <property type="entry name" value="ATPase_P-typ_cyto_dom_N"/>
</dbReference>
<keyword evidence="9 14" id="KW-0067">ATP-binding</keyword>
<evidence type="ECO:0000256" key="13">
    <source>
        <dbReference type="ARBA" id="ARBA00023136"/>
    </source>
</evidence>
<evidence type="ECO:0000256" key="8">
    <source>
        <dbReference type="ARBA" id="ARBA00022741"/>
    </source>
</evidence>
<dbReference type="Pfam" id="PF00702">
    <property type="entry name" value="Hydrolase"/>
    <property type="match status" value="1"/>
</dbReference>
<sequence length="821" mass="87909">MTEPLTENPTPETSAALRLPVEGMECAACAVRIERRLRNVPGVREAAVNYATGEAAVAIDPNAVGLDQLVATIEAAGYGVRTETLRCPLTRAPSDGELAQLFARTNGVLAWEVVSEGETPVLQVRYVPVVADPAALQQQLAAAGLLAEHERQAVPTGREALRREREAHYRDARRRFWIAAALSIPVVVLAMWPGAHELAGAVWIQWLLTTPVVFWSGRPFFTGAWRAFRHHAADMNTLVAIGVGAAYVYSTVATVFPRFFEAAGRAPDVYFEAAAVIVTLILLGRMLEARARARTSAAIEKLLDLQPPRARVERNGHLEEISVEAVRVGDRVIVRPGEKIPVDGVIEEGVAAIDESMITGESIPVDKKPGDSVIGGTVNRSGALVIRVTRIGRDTVLQQIVRLVEEAQARKAPIQRLADRVAGIFVPAVLLVAIATFVLWFDFGPEPRLTHALLTFVSVLIIACPCALGLATPTAILVATGRAAQIGVLIKGGDALERLRQVDLIVFDKTGTLTEGRPRLERVVSLNGYDADQLLTLAAAVEQRSEHPLARAIVEAAETRGLKLPSVQDFEVLTGLGVAARVDGRLVQIARPAFLAEQGIPVPEEMVARLAGEGHTVVAVAVDHRPAGLLAIADTIRPSAESAIRALHRMGRRVAMITGDSETAARTVARRLGIDEVRANVLPQDKTAAVAAFQAEGYVVAMVGDGINDAPALAQADVGIAMGTGTDVAIEAGDVTLMRPDLRAVVDAFRLSTRTLRTIKQNLFFAFIYNVLGIPIAAGVLYPFTGLLLSPMIAAAAMALSSVSVVTNSLRLRRFQPELLS</sequence>
<evidence type="ECO:0000256" key="6">
    <source>
        <dbReference type="ARBA" id="ARBA00022692"/>
    </source>
</evidence>
<dbReference type="Pfam" id="PF00403">
    <property type="entry name" value="HMA"/>
    <property type="match status" value="1"/>
</dbReference>
<dbReference type="PANTHER" id="PTHR43520:SF8">
    <property type="entry name" value="P-TYPE CU(+) TRANSPORTER"/>
    <property type="match status" value="1"/>
</dbReference>
<evidence type="ECO:0000259" key="15">
    <source>
        <dbReference type="PROSITE" id="PS50846"/>
    </source>
</evidence>
<feature type="domain" description="HMA" evidence="15">
    <location>
        <begin position="15"/>
        <end position="81"/>
    </location>
</feature>
<dbReference type="Gene3D" id="3.30.70.100">
    <property type="match status" value="1"/>
</dbReference>
<dbReference type="GO" id="GO:0055070">
    <property type="term" value="P:copper ion homeostasis"/>
    <property type="evidence" value="ECO:0007669"/>
    <property type="project" value="TreeGrafter"/>
</dbReference>
<feature type="transmembrane region" description="Helical" evidence="14">
    <location>
        <begin position="788"/>
        <end position="806"/>
    </location>
</feature>
<keyword evidence="5 14" id="KW-1003">Cell membrane</keyword>
<dbReference type="SUPFAM" id="SSF56784">
    <property type="entry name" value="HAD-like"/>
    <property type="match status" value="1"/>
</dbReference>
<dbReference type="FunFam" id="3.30.70.100:FF:000005">
    <property type="entry name" value="Copper-exporting P-type ATPase A"/>
    <property type="match status" value="1"/>
</dbReference>
<dbReference type="STRING" id="633813.SAMN04488087_2095"/>
<evidence type="ECO:0000256" key="14">
    <source>
        <dbReference type="RuleBase" id="RU362081"/>
    </source>
</evidence>
<feature type="transmembrane region" description="Helical" evidence="14">
    <location>
        <begin position="198"/>
        <end position="217"/>
    </location>
</feature>
<dbReference type="PROSITE" id="PS00154">
    <property type="entry name" value="ATPASE_E1_E2"/>
    <property type="match status" value="1"/>
</dbReference>
<keyword evidence="8 14" id="KW-0547">Nucleotide-binding</keyword>
<dbReference type="EC" id="7.2.2.8" evidence="3"/>
<comment type="similarity">
    <text evidence="2 14">Belongs to the cation transport ATPase (P-type) (TC 3.A.3) family. Type IB subfamily.</text>
</comment>
<dbReference type="InterPro" id="IPR044492">
    <property type="entry name" value="P_typ_ATPase_HD_dom"/>
</dbReference>
<dbReference type="GO" id="GO:0005507">
    <property type="term" value="F:copper ion binding"/>
    <property type="evidence" value="ECO:0007669"/>
    <property type="project" value="TreeGrafter"/>
</dbReference>
<keyword evidence="10" id="KW-1278">Translocase</keyword>
<dbReference type="SUPFAM" id="SSF81665">
    <property type="entry name" value="Calcium ATPase, transmembrane domain M"/>
    <property type="match status" value="1"/>
</dbReference>
<dbReference type="NCBIfam" id="TIGR01525">
    <property type="entry name" value="ATPase-IB_hvy"/>
    <property type="match status" value="1"/>
</dbReference>
<dbReference type="PANTHER" id="PTHR43520">
    <property type="entry name" value="ATP7, ISOFORM B"/>
    <property type="match status" value="1"/>
</dbReference>
<dbReference type="InterPro" id="IPR023298">
    <property type="entry name" value="ATPase_P-typ_TM_dom_sf"/>
</dbReference>
<evidence type="ECO:0000256" key="2">
    <source>
        <dbReference type="ARBA" id="ARBA00006024"/>
    </source>
</evidence>
<keyword evidence="13 14" id="KW-0472">Membrane</keyword>
<dbReference type="Gene3D" id="3.40.1110.10">
    <property type="entry name" value="Calcium-transporting ATPase, cytoplasmic domain N"/>
    <property type="match status" value="1"/>
</dbReference>
<feature type="transmembrane region" description="Helical" evidence="14">
    <location>
        <begin position="238"/>
        <end position="257"/>
    </location>
</feature>
<dbReference type="GO" id="GO:0016887">
    <property type="term" value="F:ATP hydrolysis activity"/>
    <property type="evidence" value="ECO:0007669"/>
    <property type="project" value="InterPro"/>
</dbReference>
<evidence type="ECO:0000256" key="11">
    <source>
        <dbReference type="ARBA" id="ARBA00022989"/>
    </source>
</evidence>
<evidence type="ECO:0000256" key="4">
    <source>
        <dbReference type="ARBA" id="ARBA00022448"/>
    </source>
</evidence>
<reference evidence="17" key="1">
    <citation type="submission" date="2016-11" db="EMBL/GenBank/DDBJ databases">
        <authorList>
            <person name="Varghese N."/>
            <person name="Submissions S."/>
        </authorList>
    </citation>
    <scope>NUCLEOTIDE SEQUENCE [LARGE SCALE GENOMIC DNA]</scope>
    <source>
        <strain evidence="17">DSM 22212</strain>
    </source>
</reference>
<name>A0A1M6VSU1_9BACT</name>
<dbReference type="PROSITE" id="PS01047">
    <property type="entry name" value="HMA_1"/>
    <property type="match status" value="1"/>
</dbReference>
<dbReference type="Pfam" id="PF00122">
    <property type="entry name" value="E1-E2_ATPase"/>
    <property type="match status" value="1"/>
</dbReference>
<dbReference type="InterPro" id="IPR018303">
    <property type="entry name" value="ATPase_P-typ_P_site"/>
</dbReference>
<dbReference type="InterPro" id="IPR001757">
    <property type="entry name" value="P_typ_ATPase"/>
</dbReference>
<dbReference type="CDD" id="cd02094">
    <property type="entry name" value="P-type_ATPase_Cu-like"/>
    <property type="match status" value="1"/>
</dbReference>
<dbReference type="Proteomes" id="UP000185812">
    <property type="component" value="Unassembled WGS sequence"/>
</dbReference>